<dbReference type="PANTHER" id="PTHR20959">
    <property type="entry name" value="TRANSPORT AND GOLGI ORGANIZATION PROTEIN 6 FAMILY MEMBER"/>
    <property type="match status" value="1"/>
</dbReference>
<feature type="compositionally biased region" description="Basic and acidic residues" evidence="2">
    <location>
        <begin position="816"/>
        <end position="832"/>
    </location>
</feature>
<feature type="region of interest" description="Disordered" evidence="2">
    <location>
        <begin position="811"/>
        <end position="832"/>
    </location>
</feature>
<keyword evidence="6" id="KW-1185">Reference proteome</keyword>
<comment type="similarity">
    <text evidence="1">Belongs to the Tango6 family.</text>
</comment>
<dbReference type="InterPro" id="IPR039600">
    <property type="entry name" value="TANGO6/Rtp1"/>
</dbReference>
<dbReference type="EMBL" id="JANBVO010000009">
    <property type="protein sequence ID" value="KAJ9149820.1"/>
    <property type="molecule type" value="Genomic_DNA"/>
</dbReference>
<name>A0AA38RSN4_9PEZI</name>
<gene>
    <name evidence="5" type="ORF">NKR23_g4032</name>
</gene>
<dbReference type="GO" id="GO:0009306">
    <property type="term" value="P:protein secretion"/>
    <property type="evidence" value="ECO:0007669"/>
    <property type="project" value="TreeGrafter"/>
</dbReference>
<evidence type="ECO:0000313" key="6">
    <source>
        <dbReference type="Proteomes" id="UP001174694"/>
    </source>
</evidence>
<feature type="domain" description="RNA polymerase II assembly factor Rtp1 C-terminal" evidence="3">
    <location>
        <begin position="754"/>
        <end position="786"/>
    </location>
</feature>
<accession>A0AA38RSN4</accession>
<evidence type="ECO:0000256" key="1">
    <source>
        <dbReference type="ARBA" id="ARBA00005724"/>
    </source>
</evidence>
<reference evidence="5" key="1">
    <citation type="submission" date="2022-07" db="EMBL/GenBank/DDBJ databases">
        <title>Fungi with potential for degradation of polypropylene.</title>
        <authorList>
            <person name="Gostincar C."/>
        </authorList>
    </citation>
    <scope>NUCLEOTIDE SEQUENCE</scope>
    <source>
        <strain evidence="5">EXF-13308</strain>
    </source>
</reference>
<comment type="caution">
    <text evidence="5">The sequence shown here is derived from an EMBL/GenBank/DDBJ whole genome shotgun (WGS) entry which is preliminary data.</text>
</comment>
<evidence type="ECO:0000259" key="3">
    <source>
        <dbReference type="Pfam" id="PF10304"/>
    </source>
</evidence>
<evidence type="ECO:0000313" key="5">
    <source>
        <dbReference type="EMBL" id="KAJ9149820.1"/>
    </source>
</evidence>
<dbReference type="Proteomes" id="UP001174694">
    <property type="component" value="Unassembled WGS sequence"/>
</dbReference>
<proteinExistence type="inferred from homology"/>
<dbReference type="InterPro" id="IPR016024">
    <property type="entry name" value="ARM-type_fold"/>
</dbReference>
<evidence type="ECO:0000256" key="2">
    <source>
        <dbReference type="SAM" id="MobiDB-lite"/>
    </source>
</evidence>
<protein>
    <submittedName>
        <fullName evidence="5">RNA polymerase II assembly factor RTP1</fullName>
    </submittedName>
</protein>
<dbReference type="Pfam" id="PF10304">
    <property type="entry name" value="RTP1_C2"/>
    <property type="match status" value="1"/>
</dbReference>
<dbReference type="Pfam" id="PF10363">
    <property type="entry name" value="RTP1_C1"/>
    <property type="match status" value="1"/>
</dbReference>
<evidence type="ECO:0000259" key="4">
    <source>
        <dbReference type="Pfam" id="PF10363"/>
    </source>
</evidence>
<dbReference type="PANTHER" id="PTHR20959:SF1">
    <property type="entry name" value="TRANSPORT AND GOLGI ORGANIZATION PROTEIN 6 HOMOLOG"/>
    <property type="match status" value="1"/>
</dbReference>
<dbReference type="InterPro" id="IPR019414">
    <property type="entry name" value="Rtp1_C2"/>
</dbReference>
<sequence>MDQESTKKNARQVLIDKLIELGSRVFKPDADPDARAQSEREFDELVQRTGTLALVPALNFLILPGRVPLQLRAKFLQILASVPLRPDGVRSTLEFVFSVHPSSTVGASEETATHKQGANITQEALRMATQLLANPPSAVVPENWFSGVAPQLLALLDGKDGPELMKVASYVIGFGILGRKQYGAPGSPGWKSFAEPMLRCINPTISLRDGGEFPVEDNSDEVVDLSKDVVLVSPDALSQALFRLQALLISHPNPGLSRRLIHPVILPLWTLASWTRPTTQCEERYCMPAKNLLKIYLKITSSPQKLTSIIQNLLYIGETKQDTSQWVFQQDSDGNIQVIRIRKFGHEYSKARVLQKMMAKFPEQLVARPDSILDIIEPILRGPDNSDEEGDTASVALSLLNLVITAPSFRKDKVRSDILESIEASLRRLSQEKADGVSATARNLSLLLQYRDQMNSESDATGGPTERQIEDRKTYRLAISYITQSDSPPPVRSEGLNLLQGLIVANSPVLDVPAVLVLLSSLLDANEDYINLRVIKVFSQLANKHPRTVTKELIERYVDANETASVDTRLRFGEALLQVIQRLGETFAGETAKQVSEALLSTAGRRSYRPKTEKRQAREERLRKMKNREAEDAWGGEVPDMGDDIPDDERVKNEILSRIVGGWESKRGSEDVRIRASALSILGIGIETNVGGIGSSLVSTAVDLAVNILTMEPEIEKGILRRSAILVIMAFVRALDKAKQTGRRLGFGLTEQSQADIMRVLGYVAETDDDGLVRQHAQDVVESLENWQLGTLISETKTEISALTGLAGLDINPESSARDSDHTVRPRIEEIE</sequence>
<dbReference type="SUPFAM" id="SSF48371">
    <property type="entry name" value="ARM repeat"/>
    <property type="match status" value="1"/>
</dbReference>
<dbReference type="InterPro" id="IPR019451">
    <property type="entry name" value="Rtp1_C1"/>
</dbReference>
<organism evidence="5 6">
    <name type="scientific">Pleurostoma richardsiae</name>
    <dbReference type="NCBI Taxonomy" id="41990"/>
    <lineage>
        <taxon>Eukaryota</taxon>
        <taxon>Fungi</taxon>
        <taxon>Dikarya</taxon>
        <taxon>Ascomycota</taxon>
        <taxon>Pezizomycotina</taxon>
        <taxon>Sordariomycetes</taxon>
        <taxon>Sordariomycetidae</taxon>
        <taxon>Calosphaeriales</taxon>
        <taxon>Pleurostomataceae</taxon>
        <taxon>Pleurostoma</taxon>
    </lineage>
</organism>
<feature type="domain" description="RNA polymerase II assembly factor Rtp1 C-terminal" evidence="4">
    <location>
        <begin position="485"/>
        <end position="586"/>
    </location>
</feature>
<dbReference type="AlphaFoldDB" id="A0AA38RSN4"/>